<protein>
    <submittedName>
        <fullName evidence="1">SFRICE_019863</fullName>
    </submittedName>
</protein>
<gene>
    <name evidence="1" type="ORF">SFRICE_019863</name>
</gene>
<organism evidence="1">
    <name type="scientific">Spodoptera frugiperda</name>
    <name type="common">Fall armyworm</name>
    <dbReference type="NCBI Taxonomy" id="7108"/>
    <lineage>
        <taxon>Eukaryota</taxon>
        <taxon>Metazoa</taxon>
        <taxon>Ecdysozoa</taxon>
        <taxon>Arthropoda</taxon>
        <taxon>Hexapoda</taxon>
        <taxon>Insecta</taxon>
        <taxon>Pterygota</taxon>
        <taxon>Neoptera</taxon>
        <taxon>Endopterygota</taxon>
        <taxon>Lepidoptera</taxon>
        <taxon>Glossata</taxon>
        <taxon>Ditrysia</taxon>
        <taxon>Noctuoidea</taxon>
        <taxon>Noctuidae</taxon>
        <taxon>Amphipyrinae</taxon>
        <taxon>Spodoptera</taxon>
    </lineage>
</organism>
<dbReference type="AlphaFoldDB" id="A0A2H1W590"/>
<sequence>MSEIGPVEEIKLCVPEEYVGRRRRPPQFSVPRARTNLLQLAPLTRALRTLNTVAGRVDVFSCSLTEFTRATLSILNTPYKYGIVTAALHVLFILTQSLNAHDCTVVTEAGQLAAVQRVAGSIPAWSNSLYDPQIVVSGCHVYVNLYTQLPSSIIFPIPDSPTTLIFLTPKRQHTCNAFSVSSVHRRRRLLTISERSNEWVGEELHQRFAGEHDSDSHGLMDQLLMPLLSLCSRHNLPYRCNSCAPGSTVDTTMKTPEH</sequence>
<name>A0A2H1W590_SPOFR</name>
<dbReference type="EMBL" id="ODYU01006398">
    <property type="protein sequence ID" value="SOQ48208.1"/>
    <property type="molecule type" value="Genomic_DNA"/>
</dbReference>
<evidence type="ECO:0000313" key="1">
    <source>
        <dbReference type="EMBL" id="SOQ48208.1"/>
    </source>
</evidence>
<accession>A0A2H1W590</accession>
<reference evidence="1" key="1">
    <citation type="submission" date="2016-07" db="EMBL/GenBank/DDBJ databases">
        <authorList>
            <person name="Bretaudeau A."/>
        </authorList>
    </citation>
    <scope>NUCLEOTIDE SEQUENCE</scope>
    <source>
        <strain evidence="1">Rice</strain>
        <tissue evidence="1">Whole body</tissue>
    </source>
</reference>
<proteinExistence type="predicted"/>